<comment type="similarity">
    <text evidence="2 8">Belongs to the Casparian strip membrane proteins (CASP) family.</text>
</comment>
<dbReference type="PANTHER" id="PTHR36488:SF8">
    <property type="entry name" value="CASP-LIKE PROTEIN 1U1"/>
    <property type="match status" value="1"/>
</dbReference>
<evidence type="ECO:0000313" key="11">
    <source>
        <dbReference type="Proteomes" id="UP001151752"/>
    </source>
</evidence>
<evidence type="ECO:0000256" key="5">
    <source>
        <dbReference type="ARBA" id="ARBA00022692"/>
    </source>
</evidence>
<evidence type="ECO:0000256" key="6">
    <source>
        <dbReference type="ARBA" id="ARBA00022989"/>
    </source>
</evidence>
<evidence type="ECO:0000256" key="1">
    <source>
        <dbReference type="ARBA" id="ARBA00004651"/>
    </source>
</evidence>
<comment type="caution">
    <text evidence="10">The sequence shown here is derived from an EMBL/GenBank/DDBJ whole genome shotgun (WGS) entry which is preliminary data.</text>
</comment>
<dbReference type="EMBL" id="JAPFFM010000001">
    <property type="protein sequence ID" value="KAJ6777021.1"/>
    <property type="molecule type" value="Genomic_DNA"/>
</dbReference>
<protein>
    <recommendedName>
        <fullName evidence="8">CASP-like protein</fullName>
    </recommendedName>
</protein>
<keyword evidence="6 8" id="KW-1133">Transmembrane helix</keyword>
<keyword evidence="11" id="KW-1185">Reference proteome</keyword>
<feature type="transmembrane region" description="Helical" evidence="8">
    <location>
        <begin position="36"/>
        <end position="57"/>
    </location>
</feature>
<evidence type="ECO:0000313" key="10">
    <source>
        <dbReference type="EMBL" id="KAJ6777021.1"/>
    </source>
</evidence>
<comment type="subcellular location">
    <subcellularLocation>
        <location evidence="1 8">Cell membrane</location>
        <topology evidence="1 8">Multi-pass membrane protein</topology>
    </subcellularLocation>
</comment>
<evidence type="ECO:0000256" key="8">
    <source>
        <dbReference type="RuleBase" id="RU361233"/>
    </source>
</evidence>
<feature type="domain" description="Casparian strip membrane protein" evidence="9">
    <location>
        <begin position="33"/>
        <end position="176"/>
    </location>
</feature>
<keyword evidence="5 8" id="KW-0812">Transmembrane</keyword>
<reference evidence="10" key="2">
    <citation type="journal article" date="2023" name="Int. J. Mol. Sci.">
        <title>De Novo Assembly and Annotation of 11 Diverse Shrub Willow (Salix) Genomes Reveals Novel Gene Organization in Sex-Linked Regions.</title>
        <authorList>
            <person name="Hyden B."/>
            <person name="Feng K."/>
            <person name="Yates T.B."/>
            <person name="Jawdy S."/>
            <person name="Cereghino C."/>
            <person name="Smart L.B."/>
            <person name="Muchero W."/>
        </authorList>
    </citation>
    <scope>NUCLEOTIDE SEQUENCE</scope>
    <source>
        <tissue evidence="10">Shoot tip</tissue>
    </source>
</reference>
<name>A0A9Q0X2W5_9ROSI</name>
<feature type="transmembrane region" description="Helical" evidence="8">
    <location>
        <begin position="77"/>
        <end position="100"/>
    </location>
</feature>
<sequence length="194" mass="21239">MASPQKTSEHGFFQGNSPGGISTASHSQGSFIMAQITIRLSLAIAFTLAAIPVMITAEEPISLFGMAISPSYKQSSAMKFLLGANATVCAFTVLSLLFVWPLRRSGSKHINYFLLHLHDMVMTLLLMSGCSAATAVGYLSQYGQPETYWSPICDIVKKFCHQILISTVLSYLAFFCYLALDILSVHKLLSRETE</sequence>
<evidence type="ECO:0000259" key="9">
    <source>
        <dbReference type="Pfam" id="PF04535"/>
    </source>
</evidence>
<feature type="transmembrane region" description="Helical" evidence="8">
    <location>
        <begin position="121"/>
        <end position="139"/>
    </location>
</feature>
<organism evidence="10 11">
    <name type="scientific">Salix koriyanagi</name>
    <dbReference type="NCBI Taxonomy" id="2511006"/>
    <lineage>
        <taxon>Eukaryota</taxon>
        <taxon>Viridiplantae</taxon>
        <taxon>Streptophyta</taxon>
        <taxon>Embryophyta</taxon>
        <taxon>Tracheophyta</taxon>
        <taxon>Spermatophyta</taxon>
        <taxon>Magnoliopsida</taxon>
        <taxon>eudicotyledons</taxon>
        <taxon>Gunneridae</taxon>
        <taxon>Pentapetalae</taxon>
        <taxon>rosids</taxon>
        <taxon>fabids</taxon>
        <taxon>Malpighiales</taxon>
        <taxon>Salicaceae</taxon>
        <taxon>Saliceae</taxon>
        <taxon>Salix</taxon>
    </lineage>
</organism>
<evidence type="ECO:0000256" key="2">
    <source>
        <dbReference type="ARBA" id="ARBA00007651"/>
    </source>
</evidence>
<proteinExistence type="inferred from homology"/>
<dbReference type="AlphaFoldDB" id="A0A9Q0X2W5"/>
<dbReference type="InterPro" id="IPR006702">
    <property type="entry name" value="CASP_dom"/>
</dbReference>
<dbReference type="InterPro" id="IPR006459">
    <property type="entry name" value="CASP/CASPL"/>
</dbReference>
<gene>
    <name evidence="10" type="ORF">OIU74_001072</name>
</gene>
<dbReference type="InterPro" id="IPR044173">
    <property type="entry name" value="CASPL"/>
</dbReference>
<accession>A0A9Q0X2W5</accession>
<feature type="transmembrane region" description="Helical" evidence="8">
    <location>
        <begin position="159"/>
        <end position="180"/>
    </location>
</feature>
<dbReference type="Proteomes" id="UP001151752">
    <property type="component" value="Chromosome 16"/>
</dbReference>
<dbReference type="NCBIfam" id="TIGR01569">
    <property type="entry name" value="A_tha_TIGR01569"/>
    <property type="match status" value="1"/>
</dbReference>
<dbReference type="GO" id="GO:0005886">
    <property type="term" value="C:plasma membrane"/>
    <property type="evidence" value="ECO:0007669"/>
    <property type="project" value="UniProtKB-SubCell"/>
</dbReference>
<dbReference type="Pfam" id="PF04535">
    <property type="entry name" value="CASP_dom"/>
    <property type="match status" value="1"/>
</dbReference>
<keyword evidence="4 8" id="KW-1003">Cell membrane</keyword>
<evidence type="ECO:0000256" key="7">
    <source>
        <dbReference type="ARBA" id="ARBA00023136"/>
    </source>
</evidence>
<reference evidence="10" key="1">
    <citation type="submission" date="2022-11" db="EMBL/GenBank/DDBJ databases">
        <authorList>
            <person name="Hyden B.L."/>
            <person name="Feng K."/>
            <person name="Yates T."/>
            <person name="Jawdy S."/>
            <person name="Smart L.B."/>
            <person name="Muchero W."/>
        </authorList>
    </citation>
    <scope>NUCLEOTIDE SEQUENCE</scope>
    <source>
        <tissue evidence="10">Shoot tip</tissue>
    </source>
</reference>
<evidence type="ECO:0000256" key="4">
    <source>
        <dbReference type="ARBA" id="ARBA00022475"/>
    </source>
</evidence>
<dbReference type="PANTHER" id="PTHR36488">
    <property type="entry name" value="CASP-LIKE PROTEIN 1U1"/>
    <property type="match status" value="1"/>
</dbReference>
<keyword evidence="7 8" id="KW-0472">Membrane</keyword>
<comment type="subunit">
    <text evidence="3 8">Homodimer and heterodimers.</text>
</comment>
<evidence type="ECO:0000256" key="3">
    <source>
        <dbReference type="ARBA" id="ARBA00011489"/>
    </source>
</evidence>